<proteinExistence type="predicted"/>
<name>A0A1H1ZSV7_9ACTN</name>
<sequence>MAGGDVAQRPQYLGSDRLDDLARMILELTTELWILKDRTIVLEHLLAEHGVVSPGAVDLFQPGTDLAQSLRDEREALVRRVMGAVLTSDERLALALGKK</sequence>
<accession>A0A1H1ZSV7</accession>
<organism evidence="1 2">
    <name type="scientific">Actinoplanes derwentensis</name>
    <dbReference type="NCBI Taxonomy" id="113562"/>
    <lineage>
        <taxon>Bacteria</taxon>
        <taxon>Bacillati</taxon>
        <taxon>Actinomycetota</taxon>
        <taxon>Actinomycetes</taxon>
        <taxon>Micromonosporales</taxon>
        <taxon>Micromonosporaceae</taxon>
        <taxon>Actinoplanes</taxon>
    </lineage>
</organism>
<keyword evidence="2" id="KW-1185">Reference proteome</keyword>
<dbReference type="STRING" id="113562.SAMN04489716_3475"/>
<evidence type="ECO:0000313" key="2">
    <source>
        <dbReference type="Proteomes" id="UP000198688"/>
    </source>
</evidence>
<dbReference type="EMBL" id="LT629758">
    <property type="protein sequence ID" value="SDT36689.1"/>
    <property type="molecule type" value="Genomic_DNA"/>
</dbReference>
<dbReference type="AlphaFoldDB" id="A0A1H1ZSV7"/>
<dbReference type="Proteomes" id="UP000198688">
    <property type="component" value="Chromosome I"/>
</dbReference>
<dbReference type="RefSeq" id="WP_092545592.1">
    <property type="nucleotide sequence ID" value="NZ_BOMJ01000010.1"/>
</dbReference>
<protein>
    <submittedName>
        <fullName evidence="1">Uncharacterized protein</fullName>
    </submittedName>
</protein>
<evidence type="ECO:0000313" key="1">
    <source>
        <dbReference type="EMBL" id="SDT36689.1"/>
    </source>
</evidence>
<reference evidence="1 2" key="1">
    <citation type="submission" date="2016-10" db="EMBL/GenBank/DDBJ databases">
        <authorList>
            <person name="de Groot N.N."/>
        </authorList>
    </citation>
    <scope>NUCLEOTIDE SEQUENCE [LARGE SCALE GENOMIC DNA]</scope>
    <source>
        <strain evidence="1 2">DSM 43941</strain>
    </source>
</reference>
<gene>
    <name evidence="1" type="ORF">SAMN04489716_3475</name>
</gene>
<dbReference type="OrthoDB" id="3789340at2"/>